<reference evidence="3" key="1">
    <citation type="submission" date="2019-03" db="EMBL/GenBank/DDBJ databases">
        <authorList>
            <person name="Mank J."/>
            <person name="Almeida P."/>
        </authorList>
    </citation>
    <scope>NUCLEOTIDE SEQUENCE</scope>
    <source>
        <strain evidence="3">78183</strain>
    </source>
</reference>
<organism evidence="3">
    <name type="scientific">Salix viminalis</name>
    <name type="common">Common osier</name>
    <name type="synonym">Basket willow</name>
    <dbReference type="NCBI Taxonomy" id="40686"/>
    <lineage>
        <taxon>Eukaryota</taxon>
        <taxon>Viridiplantae</taxon>
        <taxon>Streptophyta</taxon>
        <taxon>Embryophyta</taxon>
        <taxon>Tracheophyta</taxon>
        <taxon>Spermatophyta</taxon>
        <taxon>Magnoliopsida</taxon>
        <taxon>eudicotyledons</taxon>
        <taxon>Gunneridae</taxon>
        <taxon>Pentapetalae</taxon>
        <taxon>rosids</taxon>
        <taxon>fabids</taxon>
        <taxon>Malpighiales</taxon>
        <taxon>Salicaceae</taxon>
        <taxon>Saliceae</taxon>
        <taxon>Salix</taxon>
    </lineage>
</organism>
<accession>A0A6N2M984</accession>
<dbReference type="GO" id="GO:0003924">
    <property type="term" value="F:GTPase activity"/>
    <property type="evidence" value="ECO:0007669"/>
    <property type="project" value="TreeGrafter"/>
</dbReference>
<dbReference type="Pfam" id="PF05879">
    <property type="entry name" value="RHD3_GTPase"/>
    <property type="match status" value="1"/>
</dbReference>
<dbReference type="AlphaFoldDB" id="A0A6N2M984"/>
<keyword evidence="1" id="KW-0812">Transmembrane</keyword>
<proteinExistence type="predicted"/>
<dbReference type="InterPro" id="IPR008803">
    <property type="entry name" value="RHD3/Sey1"/>
</dbReference>
<keyword evidence="1" id="KW-0472">Membrane</keyword>
<protein>
    <recommendedName>
        <fullName evidence="2">Sey1/RHD3-like three-helix bundle domain-containing protein</fullName>
    </recommendedName>
</protein>
<evidence type="ECO:0000313" key="3">
    <source>
        <dbReference type="EMBL" id="VFU50709.1"/>
    </source>
</evidence>
<dbReference type="EMBL" id="CAADRP010001737">
    <property type="protein sequence ID" value="VFU50709.1"/>
    <property type="molecule type" value="Genomic_DNA"/>
</dbReference>
<gene>
    <name evidence="3" type="ORF">SVIM_LOCUS338842</name>
</gene>
<keyword evidence="1" id="KW-1133">Transmembrane helix</keyword>
<dbReference type="PANTHER" id="PTHR45923:SF20">
    <property type="entry name" value="PROTEIN ROOT HAIR DEFECTIVE 3 HOMOLOG 2"/>
    <property type="match status" value="1"/>
</dbReference>
<evidence type="ECO:0000256" key="1">
    <source>
        <dbReference type="SAM" id="Phobius"/>
    </source>
</evidence>
<feature type="transmembrane region" description="Helical" evidence="1">
    <location>
        <begin position="356"/>
        <end position="387"/>
    </location>
</feature>
<feature type="domain" description="Sey1/RHD3-like three-helix bundle" evidence="2">
    <location>
        <begin position="191"/>
        <end position="273"/>
    </location>
</feature>
<dbReference type="Pfam" id="PF20428">
    <property type="entry name" value="Sey1_3HB"/>
    <property type="match status" value="1"/>
</dbReference>
<sequence>MDFEGTDSNQRGEDDAAFERQSTLFALEIADVVVQRHWSRTCSQQTLLKTVFQVIKRSSKQPKKTLLFVIRDHTKTPLERLKKFIFEDIEKQFVHSTCPGGLVGDRKKVKSASFSIYAEDIWKTIKENKDLDLPSLKRWLAIKEDVQTGPIPGFGEDVTSILETCLSEYDIEVGHFDQEVRNAKRKQLLSNKQITHAIANTVESLLEASERNTWASVRDVFECNTEKAISEFSDAAASFDLCSSEINTKFQQLREYARNLLEMKAREQADAGRIENVLYSSLMDRIVLNPSLQKTPMEAVLDPLALDTWEEVSQNSTTLLKPEDCESLWMTFIEEIKPMVTDVKSRQDARKKTRSYAAVAATGVAATGVAAVVAGPAGVVSLGIAVFRRAIMRM</sequence>
<dbReference type="GO" id="GO:0005783">
    <property type="term" value="C:endoplasmic reticulum"/>
    <property type="evidence" value="ECO:0007669"/>
    <property type="project" value="TreeGrafter"/>
</dbReference>
<dbReference type="GO" id="GO:0016320">
    <property type="term" value="P:endoplasmic reticulum membrane fusion"/>
    <property type="evidence" value="ECO:0007669"/>
    <property type="project" value="TreeGrafter"/>
</dbReference>
<evidence type="ECO:0000259" key="2">
    <source>
        <dbReference type="Pfam" id="PF20428"/>
    </source>
</evidence>
<dbReference type="InterPro" id="IPR046758">
    <property type="entry name" value="Sey1/RHD3-like_3HB"/>
</dbReference>
<dbReference type="PANTHER" id="PTHR45923">
    <property type="entry name" value="PROTEIN SEY1"/>
    <property type="match status" value="1"/>
</dbReference>
<name>A0A6N2M984_SALVM</name>